<evidence type="ECO:0000256" key="2">
    <source>
        <dbReference type="ARBA" id="ARBA00022964"/>
    </source>
</evidence>
<dbReference type="SMART" id="SM00702">
    <property type="entry name" value="P4Hc"/>
    <property type="match status" value="1"/>
</dbReference>
<evidence type="ECO:0000256" key="3">
    <source>
        <dbReference type="ARBA" id="ARBA00023002"/>
    </source>
</evidence>
<dbReference type="InterPro" id="IPR036249">
    <property type="entry name" value="Thioredoxin-like_sf"/>
</dbReference>
<accession>A0ABU0YHY5</accession>
<dbReference type="EMBL" id="JAUYVI010000002">
    <property type="protein sequence ID" value="MDQ7247327.1"/>
    <property type="molecule type" value="Genomic_DNA"/>
</dbReference>
<dbReference type="RefSeq" id="WP_379954727.1">
    <property type="nucleotide sequence ID" value="NZ_JAUYVI010000002.1"/>
</dbReference>
<evidence type="ECO:0000313" key="5">
    <source>
        <dbReference type="EMBL" id="MDQ7247327.1"/>
    </source>
</evidence>
<comment type="cofactor">
    <cofactor evidence="1">
        <name>L-ascorbate</name>
        <dbReference type="ChEBI" id="CHEBI:38290"/>
    </cofactor>
</comment>
<feature type="domain" description="Prolyl 4-hydroxylase alpha subunit" evidence="4">
    <location>
        <begin position="151"/>
        <end position="335"/>
    </location>
</feature>
<reference evidence="6" key="1">
    <citation type="submission" date="2023-08" db="EMBL/GenBank/DDBJ databases">
        <title>Rhodospirillaceae gen. nov., a novel taxon isolated from the Yangtze River Yuezi River estuary sludge.</title>
        <authorList>
            <person name="Ruan L."/>
        </authorList>
    </citation>
    <scope>NUCLEOTIDE SEQUENCE [LARGE SCALE GENOMIC DNA]</scope>
    <source>
        <strain evidence="6">R-7</strain>
    </source>
</reference>
<organism evidence="5 6">
    <name type="scientific">Dongia sedimenti</name>
    <dbReference type="NCBI Taxonomy" id="3064282"/>
    <lineage>
        <taxon>Bacteria</taxon>
        <taxon>Pseudomonadati</taxon>
        <taxon>Pseudomonadota</taxon>
        <taxon>Alphaproteobacteria</taxon>
        <taxon>Rhodospirillales</taxon>
        <taxon>Dongiaceae</taxon>
        <taxon>Dongia</taxon>
    </lineage>
</organism>
<dbReference type="Gene3D" id="2.60.120.620">
    <property type="entry name" value="q2cbj1_9rhob like domain"/>
    <property type="match status" value="1"/>
</dbReference>
<gene>
    <name evidence="5" type="ORF">Q8A70_06600</name>
</gene>
<comment type="caution">
    <text evidence="5">The sequence shown here is derived from an EMBL/GenBank/DDBJ whole genome shotgun (WGS) entry which is preliminary data.</text>
</comment>
<evidence type="ECO:0000256" key="1">
    <source>
        <dbReference type="ARBA" id="ARBA00001961"/>
    </source>
</evidence>
<dbReference type="Pfam" id="PF13640">
    <property type="entry name" value="2OG-FeII_Oxy_3"/>
    <property type="match status" value="1"/>
</dbReference>
<evidence type="ECO:0000313" key="6">
    <source>
        <dbReference type="Proteomes" id="UP001230156"/>
    </source>
</evidence>
<dbReference type="InterPro" id="IPR006620">
    <property type="entry name" value="Pro_4_hyd_alph"/>
</dbReference>
<keyword evidence="2" id="KW-0223">Dioxygenase</keyword>
<dbReference type="Gene3D" id="3.40.30.10">
    <property type="entry name" value="Glutaredoxin"/>
    <property type="match status" value="1"/>
</dbReference>
<keyword evidence="6" id="KW-1185">Reference proteome</keyword>
<name>A0ABU0YHY5_9PROT</name>
<dbReference type="Proteomes" id="UP001230156">
    <property type="component" value="Unassembled WGS sequence"/>
</dbReference>
<protein>
    <submittedName>
        <fullName evidence="5">2OG-Fe(II) oxygenase</fullName>
    </submittedName>
</protein>
<sequence length="338" mass="36445">MAVSQTTAPIAAKQPLEAGDIAPAFRLAATSGESIDPASDLVAGKPLLLLFWGGGALPQGLEALVGQVKATDGRAVLATGLGETAALDGFESAADAEGTVGALFGASGESRLVLIAPNRHVAYIGGDAAAAQAALARIAATRAAVTMTSHPPVLIVPDVLSRAECQKLINIFAMQGQTFVEPGHGTLPPGNADYKQKIPEYGRKDRIDHWIRQPETNAFIDDRLNRRLIPEIQKSFQYKITRREAYRIGCYEGERGGELHGHRDNTKPMVAHRRFACSINLNTEQFEGGELRYPEFGNQLYRPETGAAITFSCSLLHEPMHVTKGRRFVLLAFLYGET</sequence>
<dbReference type="SUPFAM" id="SSF52833">
    <property type="entry name" value="Thioredoxin-like"/>
    <property type="match status" value="1"/>
</dbReference>
<evidence type="ECO:0000259" key="4">
    <source>
        <dbReference type="SMART" id="SM00702"/>
    </source>
</evidence>
<dbReference type="InterPro" id="IPR044862">
    <property type="entry name" value="Pro_4_hyd_alph_FE2OG_OXY"/>
</dbReference>
<keyword evidence="3" id="KW-0560">Oxidoreductase</keyword>
<proteinExistence type="predicted"/>